<dbReference type="EMBL" id="JAUEPU010000038">
    <property type="protein sequence ID" value="KAK0489566.1"/>
    <property type="molecule type" value="Genomic_DNA"/>
</dbReference>
<dbReference type="AlphaFoldDB" id="A0AA39THT4"/>
<gene>
    <name evidence="1" type="ORF">EDD18DRAFT_587675</name>
</gene>
<comment type="caution">
    <text evidence="1">The sequence shown here is derived from an EMBL/GenBank/DDBJ whole genome shotgun (WGS) entry which is preliminary data.</text>
</comment>
<keyword evidence="2" id="KW-1185">Reference proteome</keyword>
<name>A0AA39THT4_9AGAR</name>
<dbReference type="Proteomes" id="UP001175228">
    <property type="component" value="Unassembled WGS sequence"/>
</dbReference>
<evidence type="ECO:0000313" key="1">
    <source>
        <dbReference type="EMBL" id="KAK0489566.1"/>
    </source>
</evidence>
<accession>A0AA39THT4</accession>
<evidence type="ECO:0000313" key="2">
    <source>
        <dbReference type="Proteomes" id="UP001175228"/>
    </source>
</evidence>
<reference evidence="1" key="1">
    <citation type="submission" date="2023-06" db="EMBL/GenBank/DDBJ databases">
        <authorList>
            <consortium name="Lawrence Berkeley National Laboratory"/>
            <person name="Ahrendt S."/>
            <person name="Sahu N."/>
            <person name="Indic B."/>
            <person name="Wong-Bajracharya J."/>
            <person name="Merenyi Z."/>
            <person name="Ke H.-M."/>
            <person name="Monk M."/>
            <person name="Kocsube S."/>
            <person name="Drula E."/>
            <person name="Lipzen A."/>
            <person name="Balint B."/>
            <person name="Henrissat B."/>
            <person name="Andreopoulos B."/>
            <person name="Martin F.M."/>
            <person name="Harder C.B."/>
            <person name="Rigling D."/>
            <person name="Ford K.L."/>
            <person name="Foster G.D."/>
            <person name="Pangilinan J."/>
            <person name="Papanicolaou A."/>
            <person name="Barry K."/>
            <person name="LaButti K."/>
            <person name="Viragh M."/>
            <person name="Koriabine M."/>
            <person name="Yan M."/>
            <person name="Riley R."/>
            <person name="Champramary S."/>
            <person name="Plett K.L."/>
            <person name="Tsai I.J."/>
            <person name="Slot J."/>
            <person name="Sipos G."/>
            <person name="Plett J."/>
            <person name="Nagy L.G."/>
            <person name="Grigoriev I.V."/>
        </authorList>
    </citation>
    <scope>NUCLEOTIDE SEQUENCE</scope>
    <source>
        <strain evidence="1">HWK02</strain>
    </source>
</reference>
<organism evidence="1 2">
    <name type="scientific">Armillaria luteobubalina</name>
    <dbReference type="NCBI Taxonomy" id="153913"/>
    <lineage>
        <taxon>Eukaryota</taxon>
        <taxon>Fungi</taxon>
        <taxon>Dikarya</taxon>
        <taxon>Basidiomycota</taxon>
        <taxon>Agaricomycotina</taxon>
        <taxon>Agaricomycetes</taxon>
        <taxon>Agaricomycetidae</taxon>
        <taxon>Agaricales</taxon>
        <taxon>Marasmiineae</taxon>
        <taxon>Physalacriaceae</taxon>
        <taxon>Armillaria</taxon>
    </lineage>
</organism>
<protein>
    <submittedName>
        <fullName evidence="1">Uncharacterized protein</fullName>
    </submittedName>
</protein>
<sequence length="156" mass="17510">MAAHHLSSTEVHQYTEFPRPVRCQSFAEVFPHFDSKVLSAAAKTGVESVDLGRSYPVLGDRRLRLANSSPDVKALFNSPAYIYNFEEHEVNCYAHIGQPYPALPQIFHGSVSSLSLRISCTSLLSCMSFCPKEMQNGTEKILSKKFPSRQNRQKCI</sequence>
<proteinExistence type="predicted"/>